<feature type="domain" description="Teneurin NHL" evidence="4">
    <location>
        <begin position="103"/>
        <end position="153"/>
    </location>
</feature>
<feature type="domain" description="Teneurin NHL" evidence="4">
    <location>
        <begin position="327"/>
        <end position="377"/>
    </location>
</feature>
<dbReference type="CDD" id="cd14953">
    <property type="entry name" value="NHL_like_1"/>
    <property type="match status" value="3"/>
</dbReference>
<feature type="domain" description="Teneurin NHL" evidence="4">
    <location>
        <begin position="47"/>
        <end position="97"/>
    </location>
</feature>
<evidence type="ECO:0000313" key="5">
    <source>
        <dbReference type="EMBL" id="RAJ96008.1"/>
    </source>
</evidence>
<accession>A0A327WTQ7</accession>
<feature type="repeat" description="NHL" evidence="2">
    <location>
        <begin position="60"/>
        <end position="88"/>
    </location>
</feature>
<evidence type="ECO:0000256" key="2">
    <source>
        <dbReference type="PROSITE-ProRule" id="PRU00504"/>
    </source>
</evidence>
<dbReference type="NCBIfam" id="TIGR04183">
    <property type="entry name" value="Por_Secre_tail"/>
    <property type="match status" value="1"/>
</dbReference>
<feature type="domain" description="Teneurin NHL" evidence="4">
    <location>
        <begin position="380"/>
        <end position="433"/>
    </location>
</feature>
<feature type="domain" description="Teneurin NHL" evidence="4">
    <location>
        <begin position="215"/>
        <end position="265"/>
    </location>
</feature>
<dbReference type="SUPFAM" id="SSF63829">
    <property type="entry name" value="Calcium-dependent phosphotriesterase"/>
    <property type="match status" value="2"/>
</dbReference>
<feature type="repeat" description="NHL" evidence="2">
    <location>
        <begin position="512"/>
        <end position="542"/>
    </location>
</feature>
<dbReference type="Pfam" id="PF18962">
    <property type="entry name" value="Por_Secre_tail"/>
    <property type="match status" value="1"/>
</dbReference>
<organism evidence="5 6">
    <name type="scientific">Larkinella arboricola</name>
    <dbReference type="NCBI Taxonomy" id="643671"/>
    <lineage>
        <taxon>Bacteria</taxon>
        <taxon>Pseudomonadati</taxon>
        <taxon>Bacteroidota</taxon>
        <taxon>Cytophagia</taxon>
        <taxon>Cytophagales</taxon>
        <taxon>Spirosomataceae</taxon>
        <taxon>Larkinella</taxon>
    </lineage>
</organism>
<evidence type="ECO:0000313" key="6">
    <source>
        <dbReference type="Proteomes" id="UP000248790"/>
    </source>
</evidence>
<comment type="caution">
    <text evidence="5">The sequence shown here is derived from an EMBL/GenBank/DDBJ whole genome shotgun (WGS) entry which is preliminary data.</text>
</comment>
<dbReference type="InterPro" id="IPR026444">
    <property type="entry name" value="Secre_tail"/>
</dbReference>
<feature type="domain" description="Secretion system C-terminal sorting" evidence="3">
    <location>
        <begin position="976"/>
        <end position="1047"/>
    </location>
</feature>
<sequence length="1050" mass="107909">MAFFLRPCSSLPIKTLIACLSLIYGLLIHPNQTVAQIITTIAGLPNQGDGGPAVQANLGSPYGVAVDSQGNIFIADRYNHRIRKVTPNGIISTVVGTGTQGFTGDGGPAVQANLSSPNGVAVDTQGNLFIADFGNNRIRKVTANGTISTVAGTGTQGFTGDGGPATTASLRHPRGVAVDTQGNLFIADLDNQRIRKVSSGGIITTVAGNGTYGSGGDGGPATSAGIGSPYGVAVDKQGNLFIADGSNNRIRKVSPTGIITTVAGNGTYGFSGDGGPATSAQLSSPSSVAVDAQGNLFIADASNYRIRKVATNGLIYTVAGNGPIGDGGDGGPATSAQLNLPTGVAVDSQGNLIIADMGNRRIRKVSANGIINTIAGNGTENYGGDGGPATEARFHFPTDVAVDAQGNLFIVDQFNSRIRKVAPNGIITTVAGNGTSGFSGDGGPATSAQLGYPTGIAVDTHGNLFIAEQGSRRIRKVAPNGIITTVAGNGAQCDDSNICFSGDGGPAIHASLSSPYDVAVDAQGNLFIADHHNGRIRKVTANGMISTVAGNGETGYSGDGGPATNAQIGFPVSITVDGQGNLFFTNPTSQRIRKVTPSGIITTVAGNGVYNFSGDGGPATSASFRNPHDVKVDAQGNLFIVDQDNQRIRKVSPSGIISTIAGNGSAGFSGDGGAATGAQLNNPIAVTMDAQGNLFIADYSNNRIRKVTGLSTTQSLASFSLINADTEQEIKVLAPGDQLNLATLPTRNLNIRANTAPSQVGSVVLMLGGQQIRNQTETGAPYSLFGDTDGNYKSWTPAVGNYTLKGIPYTEAAGKGSAGTPLTLNFTVIDQAPTNQQAVVSFSLMNADTEQPIKLLTPGETLNLATLPTRNLNIRVNTNPAAVGSVVMALSGKQNRTQTETGAPYALFGDNAGNYKSWTPAVGNYTLKATPYTEAAGKGTAGTTLTITFNVVDQAPAARLSAEENPETAGIRFKAYPNPFTETLTLQVRGPKPDQLPVIIYDASGRIVEQLADVPLEQDIQLGSQFAPGLYLLQIGQGKMAKRQKVIKTH</sequence>
<evidence type="ECO:0000256" key="1">
    <source>
        <dbReference type="ARBA" id="ARBA00022737"/>
    </source>
</evidence>
<feature type="repeat" description="NHL" evidence="2">
    <location>
        <begin position="101"/>
        <end position="144"/>
    </location>
</feature>
<feature type="repeat" description="NHL" evidence="2">
    <location>
        <begin position="337"/>
        <end position="368"/>
    </location>
</feature>
<dbReference type="InterPro" id="IPR011042">
    <property type="entry name" value="6-blade_b-propeller_TolB-like"/>
</dbReference>
<evidence type="ECO:0000259" key="3">
    <source>
        <dbReference type="Pfam" id="PF18962"/>
    </source>
</evidence>
<feature type="domain" description="Teneurin NHL" evidence="4">
    <location>
        <begin position="485"/>
        <end position="551"/>
    </location>
</feature>
<proteinExistence type="predicted"/>
<dbReference type="AlphaFoldDB" id="A0A327WTQ7"/>
<protein>
    <submittedName>
        <fullName evidence="5">Putative secreted protein (Por secretion system target)</fullName>
    </submittedName>
</protein>
<keyword evidence="1" id="KW-0677">Repeat</keyword>
<feature type="repeat" description="NHL" evidence="2">
    <location>
        <begin position="269"/>
        <end position="312"/>
    </location>
</feature>
<gene>
    <name evidence="5" type="ORF">LX87_03758</name>
</gene>
<dbReference type="InterPro" id="IPR000033">
    <property type="entry name" value="LDLR_classB_rpt"/>
</dbReference>
<feature type="domain" description="Teneurin NHL" evidence="4">
    <location>
        <begin position="613"/>
        <end position="663"/>
    </location>
</feature>
<dbReference type="SUPFAM" id="SSF101898">
    <property type="entry name" value="NHL repeat"/>
    <property type="match status" value="1"/>
</dbReference>
<dbReference type="PROSITE" id="PS51125">
    <property type="entry name" value="NHL"/>
    <property type="match status" value="6"/>
</dbReference>
<dbReference type="RefSeq" id="WP_111629775.1">
    <property type="nucleotide sequence ID" value="NZ_QLMC01000004.1"/>
</dbReference>
<reference evidence="5 6" key="1">
    <citation type="submission" date="2018-06" db="EMBL/GenBank/DDBJ databases">
        <title>Genomic Encyclopedia of Archaeal and Bacterial Type Strains, Phase II (KMG-II): from individual species to whole genera.</title>
        <authorList>
            <person name="Goeker M."/>
        </authorList>
    </citation>
    <scope>NUCLEOTIDE SEQUENCE [LARGE SCALE GENOMIC DNA]</scope>
    <source>
        <strain evidence="5 6">DSM 21851</strain>
    </source>
</reference>
<feature type="repeat" description="NHL" evidence="2">
    <location>
        <begin position="157"/>
        <end position="200"/>
    </location>
</feature>
<name>A0A327WTQ7_LARAB</name>
<dbReference type="EMBL" id="QLMC01000004">
    <property type="protein sequence ID" value="RAJ96008.1"/>
    <property type="molecule type" value="Genomic_DNA"/>
</dbReference>
<dbReference type="OrthoDB" id="1123245at2"/>
<dbReference type="Pfam" id="PF25021">
    <property type="entry name" value="TEN_NHL"/>
    <property type="match status" value="9"/>
</dbReference>
<keyword evidence="6" id="KW-1185">Reference proteome</keyword>
<dbReference type="Gene3D" id="2.120.10.30">
    <property type="entry name" value="TolB, C-terminal domain"/>
    <property type="match status" value="6"/>
</dbReference>
<feature type="domain" description="Teneurin NHL" evidence="4">
    <location>
        <begin position="271"/>
        <end position="321"/>
    </location>
</feature>
<dbReference type="SMART" id="SM00135">
    <property type="entry name" value="LY"/>
    <property type="match status" value="6"/>
</dbReference>
<evidence type="ECO:0000259" key="4">
    <source>
        <dbReference type="Pfam" id="PF25021"/>
    </source>
</evidence>
<dbReference type="InterPro" id="IPR056822">
    <property type="entry name" value="TEN_NHL"/>
</dbReference>
<dbReference type="PANTHER" id="PTHR46388:SF2">
    <property type="entry name" value="NHL REPEAT-CONTAINING PROTEIN 2"/>
    <property type="match status" value="1"/>
</dbReference>
<feature type="domain" description="Teneurin NHL" evidence="4">
    <location>
        <begin position="159"/>
        <end position="210"/>
    </location>
</feature>
<dbReference type="InterPro" id="IPR001258">
    <property type="entry name" value="NHL_repeat"/>
</dbReference>
<dbReference type="Proteomes" id="UP000248790">
    <property type="component" value="Unassembled WGS sequence"/>
</dbReference>
<dbReference type="PANTHER" id="PTHR46388">
    <property type="entry name" value="NHL REPEAT-CONTAINING PROTEIN 2"/>
    <property type="match status" value="1"/>
</dbReference>